<feature type="compositionally biased region" description="Basic and acidic residues" evidence="1">
    <location>
        <begin position="34"/>
        <end position="44"/>
    </location>
</feature>
<accession>A0ABR5TBI2</accession>
<protein>
    <submittedName>
        <fullName evidence="2">Uncharacterized protein</fullName>
    </submittedName>
</protein>
<feature type="region of interest" description="Disordered" evidence="1">
    <location>
        <begin position="26"/>
        <end position="93"/>
    </location>
</feature>
<comment type="caution">
    <text evidence="2">The sequence shown here is derived from an EMBL/GenBank/DDBJ whole genome shotgun (WGS) entry which is preliminary data.</text>
</comment>
<evidence type="ECO:0000256" key="1">
    <source>
        <dbReference type="SAM" id="MobiDB-lite"/>
    </source>
</evidence>
<organism evidence="2 3">
    <name type="scientific">Burkholderia savannae</name>
    <dbReference type="NCBI Taxonomy" id="1637837"/>
    <lineage>
        <taxon>Bacteria</taxon>
        <taxon>Pseudomonadati</taxon>
        <taxon>Pseudomonadota</taxon>
        <taxon>Betaproteobacteria</taxon>
        <taxon>Burkholderiales</taxon>
        <taxon>Burkholderiaceae</taxon>
        <taxon>Burkholderia</taxon>
        <taxon>pseudomallei group</taxon>
    </lineage>
</organism>
<dbReference type="EMBL" id="LNJQ01000001">
    <property type="protein sequence ID" value="KWZ42362.1"/>
    <property type="molecule type" value="Genomic_DNA"/>
</dbReference>
<proteinExistence type="predicted"/>
<keyword evidence="3" id="KW-1185">Reference proteome</keyword>
<evidence type="ECO:0000313" key="3">
    <source>
        <dbReference type="Proteomes" id="UP000070255"/>
    </source>
</evidence>
<evidence type="ECO:0000313" key="2">
    <source>
        <dbReference type="EMBL" id="KWZ42362.1"/>
    </source>
</evidence>
<name>A0ABR5TBI2_9BURK</name>
<gene>
    <name evidence="2" type="ORF">WS72_05390</name>
</gene>
<sequence>MASRRDERVIAALVRDVLHVKLAQPARSPWPEAMRPKTTRDTPRTRQRRAAARIGCASRRRASAARRDGARRTGGLAANRRGARRRQAGRLAP</sequence>
<dbReference type="Proteomes" id="UP000070255">
    <property type="component" value="Unassembled WGS sequence"/>
</dbReference>
<feature type="compositionally biased region" description="Basic residues" evidence="1">
    <location>
        <begin position="81"/>
        <end position="93"/>
    </location>
</feature>
<reference evidence="2 3" key="1">
    <citation type="submission" date="2015-11" db="EMBL/GenBank/DDBJ databases">
        <authorList>
            <person name="Sahl J."/>
            <person name="Wagner D."/>
            <person name="Keim P."/>
        </authorList>
    </citation>
    <scope>NUCLEOTIDE SEQUENCE [LARGE SCALE GENOMIC DNA]</scope>
    <source>
        <strain evidence="2 3">BDU18</strain>
    </source>
</reference>